<evidence type="ECO:0000256" key="18">
    <source>
        <dbReference type="RuleBase" id="RU362060"/>
    </source>
</evidence>
<keyword evidence="21" id="KW-1185">Reference proteome</keyword>
<feature type="disulfide bond" evidence="17">
    <location>
        <begin position="67"/>
        <end position="72"/>
    </location>
</feature>
<comment type="similarity">
    <text evidence="3">Belongs to the peroxidase family. Ascorbate peroxidase subfamily.</text>
</comment>
<dbReference type="PANTHER" id="PTHR31517">
    <property type="match status" value="1"/>
</dbReference>
<gene>
    <name evidence="20" type="ORF">JCGZ_18871</name>
</gene>
<feature type="binding site" evidence="15">
    <location>
        <position position="87"/>
    </location>
    <ligand>
        <name>Ca(2+)</name>
        <dbReference type="ChEBI" id="CHEBI:29108"/>
        <label>1</label>
    </ligand>
</feature>
<dbReference type="GO" id="GO:0005576">
    <property type="term" value="C:extracellular region"/>
    <property type="evidence" value="ECO:0007669"/>
    <property type="project" value="UniProtKB-SubCell"/>
</dbReference>
<evidence type="ECO:0000256" key="7">
    <source>
        <dbReference type="ARBA" id="ARBA00022723"/>
    </source>
</evidence>
<feature type="signal peptide" evidence="18">
    <location>
        <begin position="1"/>
        <end position="22"/>
    </location>
</feature>
<dbReference type="InterPro" id="IPR010255">
    <property type="entry name" value="Haem_peroxidase_sf"/>
</dbReference>
<keyword evidence="10 15" id="KW-0408">Iron</keyword>
<dbReference type="GO" id="GO:0046872">
    <property type="term" value="F:metal ion binding"/>
    <property type="evidence" value="ECO:0007669"/>
    <property type="project" value="UniProtKB-UniRule"/>
</dbReference>
<evidence type="ECO:0000256" key="9">
    <source>
        <dbReference type="ARBA" id="ARBA00023002"/>
    </source>
</evidence>
<dbReference type="PROSITE" id="PS00435">
    <property type="entry name" value="PEROXIDASE_1"/>
    <property type="match status" value="1"/>
</dbReference>
<feature type="binding site" evidence="15">
    <location>
        <position position="71"/>
    </location>
    <ligand>
        <name>Ca(2+)</name>
        <dbReference type="ChEBI" id="CHEBI:29108"/>
        <label>1</label>
    </ligand>
</feature>
<dbReference type="CDD" id="cd00693">
    <property type="entry name" value="secretory_peroxidase"/>
    <property type="match status" value="1"/>
</dbReference>
<evidence type="ECO:0000256" key="10">
    <source>
        <dbReference type="ARBA" id="ARBA00023004"/>
    </source>
</evidence>
<name>A0A067JV10_JATCU</name>
<feature type="disulfide bond" evidence="17">
    <location>
        <begin position="34"/>
        <end position="113"/>
    </location>
</feature>
<comment type="subcellular location">
    <subcellularLocation>
        <location evidence="18">Secreted</location>
    </subcellularLocation>
</comment>
<dbReference type="Pfam" id="PF00141">
    <property type="entry name" value="peroxidase"/>
    <property type="match status" value="1"/>
</dbReference>
<dbReference type="Proteomes" id="UP000027138">
    <property type="component" value="Unassembled WGS sequence"/>
</dbReference>
<dbReference type="FunFam" id="1.10.520.10:FF:000001">
    <property type="entry name" value="Peroxidase"/>
    <property type="match status" value="1"/>
</dbReference>
<feature type="binding site" evidence="15">
    <location>
        <position position="75"/>
    </location>
    <ligand>
        <name>Ca(2+)</name>
        <dbReference type="ChEBI" id="CHEBI:29108"/>
        <label>1</label>
    </ligand>
</feature>
<evidence type="ECO:0000259" key="19">
    <source>
        <dbReference type="PROSITE" id="PS50873"/>
    </source>
</evidence>
<feature type="binding site" evidence="15">
    <location>
        <position position="245"/>
    </location>
    <ligand>
        <name>Ca(2+)</name>
        <dbReference type="ChEBI" id="CHEBI:29108"/>
        <label>2</label>
    </ligand>
</feature>
<evidence type="ECO:0000256" key="1">
    <source>
        <dbReference type="ARBA" id="ARBA00000189"/>
    </source>
</evidence>
<dbReference type="PRINTS" id="PR00461">
    <property type="entry name" value="PLPEROXIDASE"/>
</dbReference>
<keyword evidence="18" id="KW-0964">Secreted</keyword>
<feature type="binding site" description="axial binding residue" evidence="15">
    <location>
        <position position="191"/>
    </location>
    <ligand>
        <name>heme b</name>
        <dbReference type="ChEBI" id="CHEBI:60344"/>
    </ligand>
    <ligandPart>
        <name>Fe</name>
        <dbReference type="ChEBI" id="CHEBI:18248"/>
    </ligandPart>
</feature>
<feature type="binding site" evidence="15">
    <location>
        <position position="253"/>
    </location>
    <ligand>
        <name>Ca(2+)</name>
        <dbReference type="ChEBI" id="CHEBI:29108"/>
        <label>2</label>
    </ligand>
</feature>
<evidence type="ECO:0000256" key="8">
    <source>
        <dbReference type="ARBA" id="ARBA00022837"/>
    </source>
</evidence>
<evidence type="ECO:0000256" key="16">
    <source>
        <dbReference type="PIRSR" id="PIRSR600823-4"/>
    </source>
</evidence>
<evidence type="ECO:0000256" key="11">
    <source>
        <dbReference type="ARBA" id="ARBA00023157"/>
    </source>
</evidence>
<dbReference type="OrthoDB" id="2113341at2759"/>
<keyword evidence="7 15" id="KW-0479">Metal-binding</keyword>
<feature type="binding site" evidence="14">
    <location>
        <position position="161"/>
    </location>
    <ligand>
        <name>substrate</name>
    </ligand>
</feature>
<evidence type="ECO:0000256" key="17">
    <source>
        <dbReference type="PIRSR" id="PIRSR600823-5"/>
    </source>
</evidence>
<evidence type="ECO:0000256" key="3">
    <source>
        <dbReference type="ARBA" id="ARBA00006873"/>
    </source>
</evidence>
<dbReference type="PROSITE" id="PS50873">
    <property type="entry name" value="PEROXIDASE_4"/>
    <property type="match status" value="1"/>
</dbReference>
<keyword evidence="5 18" id="KW-0575">Peroxidase</keyword>
<feature type="domain" description="Plant heme peroxidase family profile" evidence="19">
    <location>
        <begin position="24"/>
        <end position="325"/>
    </location>
</feature>
<comment type="cofactor">
    <cofactor evidence="15 18">
        <name>heme b</name>
        <dbReference type="ChEBI" id="CHEBI:60344"/>
    </cofactor>
    <text evidence="15 18">Binds 1 heme b (iron(II)-protoporphyrin IX) group per subunit.</text>
</comment>
<comment type="cofactor">
    <cofactor evidence="15 18">
        <name>Ca(2+)</name>
        <dbReference type="ChEBI" id="CHEBI:29108"/>
    </cofactor>
    <text evidence="15 18">Binds 2 calcium ions per subunit.</text>
</comment>
<accession>A0A067JV10</accession>
<dbReference type="Gene3D" id="1.10.420.10">
    <property type="entry name" value="Peroxidase, domain 2"/>
    <property type="match status" value="1"/>
</dbReference>
<evidence type="ECO:0000256" key="5">
    <source>
        <dbReference type="ARBA" id="ARBA00022559"/>
    </source>
</evidence>
<evidence type="ECO:0000256" key="15">
    <source>
        <dbReference type="PIRSR" id="PIRSR600823-3"/>
    </source>
</evidence>
<evidence type="ECO:0000256" key="12">
    <source>
        <dbReference type="ARBA" id="ARBA00023180"/>
    </source>
</evidence>
<dbReference type="GO" id="GO:0042744">
    <property type="term" value="P:hydrogen peroxide catabolic process"/>
    <property type="evidence" value="ECO:0007669"/>
    <property type="project" value="UniProtKB-KW"/>
</dbReference>
<feature type="site" description="Transition state stabilizer" evidence="16">
    <location>
        <position position="61"/>
    </location>
</feature>
<feature type="binding site" evidence="15">
    <location>
        <position position="69"/>
    </location>
    <ligand>
        <name>Ca(2+)</name>
        <dbReference type="ChEBI" id="CHEBI:29108"/>
        <label>1</label>
    </ligand>
</feature>
<dbReference type="InterPro" id="IPR000823">
    <property type="entry name" value="Peroxidase_pln"/>
</dbReference>
<keyword evidence="9 18" id="KW-0560">Oxidoreductase</keyword>
<evidence type="ECO:0000256" key="14">
    <source>
        <dbReference type="PIRSR" id="PIRSR600823-2"/>
    </source>
</evidence>
<evidence type="ECO:0000313" key="20">
    <source>
        <dbReference type="EMBL" id="KDP27791.1"/>
    </source>
</evidence>
<dbReference type="GO" id="GO:0006979">
    <property type="term" value="P:response to oxidative stress"/>
    <property type="evidence" value="ECO:0007669"/>
    <property type="project" value="UniProtKB-UniRule"/>
</dbReference>
<dbReference type="EC" id="1.11.1.7" evidence="4 18"/>
<sequence length="328" mass="35867">MAKLISYFGILLLIFLISPVLSVPLKKGFYKKSCPLAETIVRSTVKNAFANDTGIPPALIRLHFHDCFVRGCDASILLDSTPGSKAEKESMGNKGVGGFEVIDEAKAKMETYCPNTVSCADIIAFAARDSVLLAGGIYYEVPSGRRDGTKSLIHEVSKNLPDSFFNVIQLKDNFANKGLSLEEMVTLSGAHSIGDSHCSSFSKRLYSFNATHGQDPSMDSAYASFLKTKCPKPVNNGIDPLVSFDPSTPTRLDNNYYRNLKMNKGLLFSDQVLWSNSLTKSMVKSNINHPGSWASKFASAMVHMGSIEVITGSNGEVRKNCRVLNSYY</sequence>
<keyword evidence="8 15" id="KW-0106">Calcium</keyword>
<keyword evidence="6 18" id="KW-0349">Heme</keyword>
<protein>
    <recommendedName>
        <fullName evidence="4 18">Peroxidase</fullName>
        <ecNumber evidence="4 18">1.11.1.7</ecNumber>
    </recommendedName>
</protein>
<evidence type="ECO:0000313" key="21">
    <source>
        <dbReference type="Proteomes" id="UP000027138"/>
    </source>
</evidence>
<evidence type="ECO:0000256" key="2">
    <source>
        <dbReference type="ARBA" id="ARBA00002322"/>
    </source>
</evidence>
<dbReference type="AlphaFoldDB" id="A0A067JV10"/>
<dbReference type="FunFam" id="1.10.420.10:FF:000006">
    <property type="entry name" value="Peroxidase"/>
    <property type="match status" value="1"/>
</dbReference>
<reference evidence="20 21" key="1">
    <citation type="journal article" date="2014" name="PLoS ONE">
        <title>Global Analysis of Gene Expression Profiles in Physic Nut (Jatropha curcas L.) Seedlings Exposed to Salt Stress.</title>
        <authorList>
            <person name="Zhang L."/>
            <person name="Zhang C."/>
            <person name="Wu P."/>
            <person name="Chen Y."/>
            <person name="Li M."/>
            <person name="Jiang H."/>
            <person name="Wu G."/>
        </authorList>
    </citation>
    <scope>NUCLEOTIDE SEQUENCE [LARGE SCALE GENOMIC DNA]</scope>
    <source>
        <strain evidence="21">cv. GZQX0401</strain>
        <tissue evidence="20">Young leaves</tissue>
    </source>
</reference>
<feature type="disulfide bond" evidence="17">
    <location>
        <begin position="119"/>
        <end position="321"/>
    </location>
</feature>
<dbReference type="InterPro" id="IPR019793">
    <property type="entry name" value="Peroxidases_heam-ligand_BS"/>
</dbReference>
<dbReference type="Gene3D" id="1.10.520.10">
    <property type="match status" value="1"/>
</dbReference>
<dbReference type="PRINTS" id="PR00458">
    <property type="entry name" value="PEROXIDASE"/>
</dbReference>
<dbReference type="InterPro" id="IPR033905">
    <property type="entry name" value="Secretory_peroxidase"/>
</dbReference>
<evidence type="ECO:0000256" key="6">
    <source>
        <dbReference type="ARBA" id="ARBA00022617"/>
    </source>
</evidence>
<dbReference type="InterPro" id="IPR002016">
    <property type="entry name" value="Haem_peroxidase"/>
</dbReference>
<dbReference type="SUPFAM" id="SSF48113">
    <property type="entry name" value="Heme-dependent peroxidases"/>
    <property type="match status" value="1"/>
</dbReference>
<proteinExistence type="inferred from homology"/>
<evidence type="ECO:0000256" key="13">
    <source>
        <dbReference type="PIRSR" id="PIRSR600823-1"/>
    </source>
</evidence>
<keyword evidence="12" id="KW-0325">Glycoprotein</keyword>
<dbReference type="PANTHER" id="PTHR31517:SF84">
    <property type="entry name" value="PEROXIDASE"/>
    <property type="match status" value="1"/>
</dbReference>
<feature type="active site" description="Proton acceptor" evidence="13">
    <location>
        <position position="65"/>
    </location>
</feature>
<organism evidence="20 21">
    <name type="scientific">Jatropha curcas</name>
    <name type="common">Barbados nut</name>
    <dbReference type="NCBI Taxonomy" id="180498"/>
    <lineage>
        <taxon>Eukaryota</taxon>
        <taxon>Viridiplantae</taxon>
        <taxon>Streptophyta</taxon>
        <taxon>Embryophyta</taxon>
        <taxon>Tracheophyta</taxon>
        <taxon>Spermatophyta</taxon>
        <taxon>Magnoliopsida</taxon>
        <taxon>eudicotyledons</taxon>
        <taxon>Gunneridae</taxon>
        <taxon>Pentapetalae</taxon>
        <taxon>rosids</taxon>
        <taxon>fabids</taxon>
        <taxon>Malpighiales</taxon>
        <taxon>Euphorbiaceae</taxon>
        <taxon>Crotonoideae</taxon>
        <taxon>Jatropheae</taxon>
        <taxon>Jatropha</taxon>
    </lineage>
</organism>
<feature type="binding site" evidence="15">
    <location>
        <position position="73"/>
    </location>
    <ligand>
        <name>Ca(2+)</name>
        <dbReference type="ChEBI" id="CHEBI:29108"/>
        <label>1</label>
    </ligand>
</feature>
<feature type="binding site" evidence="15">
    <location>
        <position position="248"/>
    </location>
    <ligand>
        <name>Ca(2+)</name>
        <dbReference type="ChEBI" id="CHEBI:29108"/>
        <label>2</label>
    </ligand>
</feature>
<dbReference type="STRING" id="180498.A0A067JV10"/>
<keyword evidence="18" id="KW-0732">Signal</keyword>
<keyword evidence="11 17" id="KW-1015">Disulfide bond</keyword>
<dbReference type="EMBL" id="KK914794">
    <property type="protein sequence ID" value="KDP27791.1"/>
    <property type="molecule type" value="Genomic_DNA"/>
</dbReference>
<dbReference type="GO" id="GO:0140825">
    <property type="term" value="F:lactoperoxidase activity"/>
    <property type="evidence" value="ECO:0007669"/>
    <property type="project" value="UniProtKB-EC"/>
</dbReference>
<feature type="binding site" evidence="15">
    <location>
        <position position="66"/>
    </location>
    <ligand>
        <name>Ca(2+)</name>
        <dbReference type="ChEBI" id="CHEBI:29108"/>
        <label>1</label>
    </ligand>
</feature>
<dbReference type="GO" id="GO:0020037">
    <property type="term" value="F:heme binding"/>
    <property type="evidence" value="ECO:0007669"/>
    <property type="project" value="UniProtKB-UniRule"/>
</dbReference>
<feature type="chain" id="PRO_5005103754" description="Peroxidase" evidence="18">
    <location>
        <begin position="23"/>
        <end position="328"/>
    </location>
</feature>
<keyword evidence="18" id="KW-0376">Hydrogen peroxide</keyword>
<comment type="function">
    <text evidence="2">Removal of H(2)O(2), oxidation of toxic reductants, biosynthesis and degradation of lignin, suberization, auxin catabolism, response to environmental stresses such as wounding, pathogen attack and oxidative stress. These functions might be dependent on each isozyme/isoform in each plant tissue.</text>
</comment>
<comment type="catalytic activity">
    <reaction evidence="1 18">
        <text>2 a phenolic donor + H2O2 = 2 a phenolic radical donor + 2 H2O</text>
        <dbReference type="Rhea" id="RHEA:56136"/>
        <dbReference type="ChEBI" id="CHEBI:15377"/>
        <dbReference type="ChEBI" id="CHEBI:16240"/>
        <dbReference type="ChEBI" id="CHEBI:139520"/>
        <dbReference type="ChEBI" id="CHEBI:139521"/>
        <dbReference type="EC" id="1.11.1.7"/>
    </reaction>
</comment>
<evidence type="ECO:0000256" key="4">
    <source>
        <dbReference type="ARBA" id="ARBA00012313"/>
    </source>
</evidence>
<comment type="similarity">
    <text evidence="18">Belongs to the peroxidase family. Classical plant (class III) peroxidase subfamily.</text>
</comment>
<feature type="disulfide bond" evidence="17">
    <location>
        <begin position="198"/>
        <end position="230"/>
    </location>
</feature>